<organism evidence="2 3">
    <name type="scientific">Actinoalloteichus hoggarensis</name>
    <dbReference type="NCBI Taxonomy" id="1470176"/>
    <lineage>
        <taxon>Bacteria</taxon>
        <taxon>Bacillati</taxon>
        <taxon>Actinomycetota</taxon>
        <taxon>Actinomycetes</taxon>
        <taxon>Pseudonocardiales</taxon>
        <taxon>Pseudonocardiaceae</taxon>
        <taxon>Actinoalloteichus</taxon>
    </lineage>
</organism>
<evidence type="ECO:0000313" key="2">
    <source>
        <dbReference type="EMBL" id="ASO22058.1"/>
    </source>
</evidence>
<name>A0A221W812_9PSEU</name>
<gene>
    <name evidence="2" type="ORF">AHOG_22220</name>
</gene>
<dbReference type="EMBL" id="CP022521">
    <property type="protein sequence ID" value="ASO22058.1"/>
    <property type="molecule type" value="Genomic_DNA"/>
</dbReference>
<dbReference type="KEGG" id="ahg:AHOG_22220"/>
<feature type="chain" id="PRO_5012849772" evidence="1">
    <location>
        <begin position="29"/>
        <end position="96"/>
    </location>
</feature>
<keyword evidence="3" id="KW-1185">Reference proteome</keyword>
<protein>
    <submittedName>
        <fullName evidence="2">Uncharacterized protein</fullName>
    </submittedName>
</protein>
<sequence>MFSVASRIVAGAVLTGAVLIGAATPAAADDTVTSPADHSGSGRGVMVNLDEYLDGDAYRDGAHVIKVPVSIVASYESSPMFDFSGAGPEFSGLFGG</sequence>
<dbReference type="AlphaFoldDB" id="A0A221W812"/>
<dbReference type="Proteomes" id="UP000204221">
    <property type="component" value="Chromosome"/>
</dbReference>
<feature type="signal peptide" evidence="1">
    <location>
        <begin position="1"/>
        <end position="28"/>
    </location>
</feature>
<keyword evidence="1" id="KW-0732">Signal</keyword>
<evidence type="ECO:0000313" key="3">
    <source>
        <dbReference type="Proteomes" id="UP000204221"/>
    </source>
</evidence>
<reference evidence="2 3" key="1">
    <citation type="submission" date="2017-07" db="EMBL/GenBank/DDBJ databases">
        <title>Complete genome sequence of Actinoalloteichus hoggarensis DSM 45943, type strain of Actinoalloteichus hoggarensis.</title>
        <authorList>
            <person name="Ruckert C."/>
            <person name="Nouioui I."/>
            <person name="Willmese J."/>
            <person name="van Wezel G."/>
            <person name="Klenk H.-P."/>
            <person name="Kalinowski J."/>
            <person name="Zotchev S.B."/>
        </authorList>
    </citation>
    <scope>NUCLEOTIDE SEQUENCE [LARGE SCALE GENOMIC DNA]</scope>
    <source>
        <strain evidence="2 3">DSM 45943</strain>
    </source>
</reference>
<evidence type="ECO:0000256" key="1">
    <source>
        <dbReference type="SAM" id="SignalP"/>
    </source>
</evidence>
<accession>A0A221W812</accession>
<proteinExistence type="predicted"/>